<comment type="caution">
    <text evidence="3">The sequence shown here is derived from an EMBL/GenBank/DDBJ whole genome shotgun (WGS) entry which is preliminary data.</text>
</comment>
<dbReference type="SUPFAM" id="SSF46934">
    <property type="entry name" value="UBA-like"/>
    <property type="match status" value="1"/>
</dbReference>
<name>A0A9P4IVX8_9PEZI</name>
<gene>
    <name evidence="3" type="ORF">K461DRAFT_297323</name>
</gene>
<dbReference type="PANTHER" id="PTHR45708">
    <property type="entry name" value="ENDOCHITINASE"/>
    <property type="match status" value="1"/>
</dbReference>
<dbReference type="PANTHER" id="PTHR45708:SF60">
    <property type="entry name" value="III CHITINASE, PUTATIVE (AFU_ORTHOLOGUE AFUA_5G03850)-RELATED"/>
    <property type="match status" value="1"/>
</dbReference>
<dbReference type="InterPro" id="IPR050542">
    <property type="entry name" value="Glycosyl_Hydrlase18_Chitinase"/>
</dbReference>
<evidence type="ECO:0000313" key="4">
    <source>
        <dbReference type="Proteomes" id="UP000799439"/>
    </source>
</evidence>
<dbReference type="InterPro" id="IPR015940">
    <property type="entry name" value="UBA"/>
</dbReference>
<organism evidence="3 4">
    <name type="scientific">Myriangium duriaei CBS 260.36</name>
    <dbReference type="NCBI Taxonomy" id="1168546"/>
    <lineage>
        <taxon>Eukaryota</taxon>
        <taxon>Fungi</taxon>
        <taxon>Dikarya</taxon>
        <taxon>Ascomycota</taxon>
        <taxon>Pezizomycotina</taxon>
        <taxon>Dothideomycetes</taxon>
        <taxon>Dothideomycetidae</taxon>
        <taxon>Myriangiales</taxon>
        <taxon>Myriangiaceae</taxon>
        <taxon>Myriangium</taxon>
    </lineage>
</organism>
<dbReference type="PROSITE" id="PS51910">
    <property type="entry name" value="GH18_2"/>
    <property type="match status" value="1"/>
</dbReference>
<dbReference type="InterPro" id="IPR001223">
    <property type="entry name" value="Glyco_hydro18_cat"/>
</dbReference>
<dbReference type="SUPFAM" id="SSF51445">
    <property type="entry name" value="(Trans)glycosidases"/>
    <property type="match status" value="1"/>
</dbReference>
<proteinExistence type="predicted"/>
<evidence type="ECO:0000313" key="3">
    <source>
        <dbReference type="EMBL" id="KAF2148832.1"/>
    </source>
</evidence>
<dbReference type="Gene3D" id="1.10.8.10">
    <property type="entry name" value="DNA helicase RuvA subunit, C-terminal domain"/>
    <property type="match status" value="1"/>
</dbReference>
<dbReference type="Gene3D" id="3.20.20.80">
    <property type="entry name" value="Glycosidases"/>
    <property type="match status" value="1"/>
</dbReference>
<dbReference type="SMART" id="SM00165">
    <property type="entry name" value="UBA"/>
    <property type="match status" value="1"/>
</dbReference>
<dbReference type="GO" id="GO:0004568">
    <property type="term" value="F:chitinase activity"/>
    <property type="evidence" value="ECO:0007669"/>
    <property type="project" value="TreeGrafter"/>
</dbReference>
<evidence type="ECO:0000259" key="2">
    <source>
        <dbReference type="PROSITE" id="PS51910"/>
    </source>
</evidence>
<dbReference type="CDD" id="cd14309">
    <property type="entry name" value="UBA_scDdi1_like"/>
    <property type="match status" value="1"/>
</dbReference>
<feature type="domain" description="UBA" evidence="1">
    <location>
        <begin position="317"/>
        <end position="357"/>
    </location>
</feature>
<dbReference type="Proteomes" id="UP000799439">
    <property type="component" value="Unassembled WGS sequence"/>
</dbReference>
<protein>
    <submittedName>
        <fullName evidence="3">Glycoside hydrolase family 18 protein</fullName>
    </submittedName>
</protein>
<dbReference type="Pfam" id="PF00627">
    <property type="entry name" value="UBA"/>
    <property type="match status" value="1"/>
</dbReference>
<sequence length="357" mass="38541">MTTSFKPRLVIYAQTHHTPEGQTISLLPLLQQHTGVTHVIVAAVHLNDGANLTLNDDPDTHEKFNQLWDETAMLQASGVPVLAMLGGAAKGSYARLSGNDTEFDRYYTVLSAFLRRHTLSGLDLDVEESTPLPTITKLIDRLRADFGPSFLITLAPVFTALIPNQPHLSGFNYFTLDSLRGPDIAWYNTQFYNGWGDANTPAHYQAALVAGWDPRRIVLGLVTSPDNGSGFVPLDRLGVVLAALRGWCAMLKGGEAFGGVMGWEYFNSSPGGTARPWEWAQFNGAFLTADLSSVAPTAVPSVQQQNVPATLAPAPHPFPAESVKTLTELGFTQQQAVAALNATDGNVEYAAGMLFDS</sequence>
<dbReference type="OrthoDB" id="3012298at2759"/>
<dbReference type="AlphaFoldDB" id="A0A9P4IVX8"/>
<evidence type="ECO:0000259" key="1">
    <source>
        <dbReference type="PROSITE" id="PS50030"/>
    </source>
</evidence>
<keyword evidence="3" id="KW-0378">Hydrolase</keyword>
<dbReference type="InterPro" id="IPR017853">
    <property type="entry name" value="GH"/>
</dbReference>
<dbReference type="PROSITE" id="PS50030">
    <property type="entry name" value="UBA"/>
    <property type="match status" value="1"/>
</dbReference>
<feature type="domain" description="GH18" evidence="2">
    <location>
        <begin position="7"/>
        <end position="290"/>
    </location>
</feature>
<dbReference type="GO" id="GO:0005975">
    <property type="term" value="P:carbohydrate metabolic process"/>
    <property type="evidence" value="ECO:0007669"/>
    <property type="project" value="InterPro"/>
</dbReference>
<dbReference type="GO" id="GO:0005576">
    <property type="term" value="C:extracellular region"/>
    <property type="evidence" value="ECO:0007669"/>
    <property type="project" value="TreeGrafter"/>
</dbReference>
<dbReference type="InterPro" id="IPR009060">
    <property type="entry name" value="UBA-like_sf"/>
</dbReference>
<dbReference type="Pfam" id="PF00704">
    <property type="entry name" value="Glyco_hydro_18"/>
    <property type="match status" value="1"/>
</dbReference>
<reference evidence="3" key="1">
    <citation type="journal article" date="2020" name="Stud. Mycol.">
        <title>101 Dothideomycetes genomes: a test case for predicting lifestyles and emergence of pathogens.</title>
        <authorList>
            <person name="Haridas S."/>
            <person name="Albert R."/>
            <person name="Binder M."/>
            <person name="Bloem J."/>
            <person name="Labutti K."/>
            <person name="Salamov A."/>
            <person name="Andreopoulos B."/>
            <person name="Baker S."/>
            <person name="Barry K."/>
            <person name="Bills G."/>
            <person name="Bluhm B."/>
            <person name="Cannon C."/>
            <person name="Castanera R."/>
            <person name="Culley D."/>
            <person name="Daum C."/>
            <person name="Ezra D."/>
            <person name="Gonzalez J."/>
            <person name="Henrissat B."/>
            <person name="Kuo A."/>
            <person name="Liang C."/>
            <person name="Lipzen A."/>
            <person name="Lutzoni F."/>
            <person name="Magnuson J."/>
            <person name="Mondo S."/>
            <person name="Nolan M."/>
            <person name="Ohm R."/>
            <person name="Pangilinan J."/>
            <person name="Park H.-J."/>
            <person name="Ramirez L."/>
            <person name="Alfaro M."/>
            <person name="Sun H."/>
            <person name="Tritt A."/>
            <person name="Yoshinaga Y."/>
            <person name="Zwiers L.-H."/>
            <person name="Turgeon B."/>
            <person name="Goodwin S."/>
            <person name="Spatafora J."/>
            <person name="Crous P."/>
            <person name="Grigoriev I."/>
        </authorList>
    </citation>
    <scope>NUCLEOTIDE SEQUENCE</scope>
    <source>
        <strain evidence="3">CBS 260.36</strain>
    </source>
</reference>
<dbReference type="EMBL" id="ML996092">
    <property type="protein sequence ID" value="KAF2148832.1"/>
    <property type="molecule type" value="Genomic_DNA"/>
</dbReference>
<keyword evidence="4" id="KW-1185">Reference proteome</keyword>
<accession>A0A9P4IVX8</accession>